<dbReference type="RefSeq" id="WP_155323810.1">
    <property type="nucleotide sequence ID" value="NZ_AP021876.1"/>
</dbReference>
<proteinExistence type="predicted"/>
<gene>
    <name evidence="2" type="ORF">DSCO28_42250</name>
</gene>
<accession>A0A5K7ZTW7</accession>
<protein>
    <submittedName>
        <fullName evidence="2">Uncharacterized protein</fullName>
    </submittedName>
</protein>
<dbReference type="KEGG" id="dov:DSCO28_42250"/>
<feature type="region of interest" description="Disordered" evidence="1">
    <location>
        <begin position="95"/>
        <end position="117"/>
    </location>
</feature>
<name>A0A5K7ZTW7_9BACT</name>
<dbReference type="AlphaFoldDB" id="A0A5K7ZTW7"/>
<reference evidence="2 3" key="1">
    <citation type="submission" date="2019-11" db="EMBL/GenBank/DDBJ databases">
        <title>Comparative genomics of hydrocarbon-degrading Desulfosarcina strains.</title>
        <authorList>
            <person name="Watanabe M."/>
            <person name="Kojima H."/>
            <person name="Fukui M."/>
        </authorList>
    </citation>
    <scope>NUCLEOTIDE SEQUENCE [LARGE SCALE GENOMIC DNA]</scope>
    <source>
        <strain evidence="2 3">28bB2T</strain>
    </source>
</reference>
<dbReference type="Proteomes" id="UP000425960">
    <property type="component" value="Chromosome"/>
</dbReference>
<evidence type="ECO:0000313" key="2">
    <source>
        <dbReference type="EMBL" id="BBO83659.1"/>
    </source>
</evidence>
<dbReference type="EMBL" id="AP021876">
    <property type="protein sequence ID" value="BBO83659.1"/>
    <property type="molecule type" value="Genomic_DNA"/>
</dbReference>
<sequence length="117" mass="13399">MAHFGMSDFGLDRRLEDLLFRGQIAEVGFTPTDALHVLDKTETREAIDKPTYYRILGVTPERTVRYTRMRFFTLAAEQGHFGPFDKAFFFAPTTPRDPIKRDPASNHRFISPASSDT</sequence>
<evidence type="ECO:0000256" key="1">
    <source>
        <dbReference type="SAM" id="MobiDB-lite"/>
    </source>
</evidence>
<evidence type="ECO:0000313" key="3">
    <source>
        <dbReference type="Proteomes" id="UP000425960"/>
    </source>
</evidence>
<organism evidence="2 3">
    <name type="scientific">Desulfosarcina ovata subsp. sediminis</name>
    <dbReference type="NCBI Taxonomy" id="885957"/>
    <lineage>
        <taxon>Bacteria</taxon>
        <taxon>Pseudomonadati</taxon>
        <taxon>Thermodesulfobacteriota</taxon>
        <taxon>Desulfobacteria</taxon>
        <taxon>Desulfobacterales</taxon>
        <taxon>Desulfosarcinaceae</taxon>
        <taxon>Desulfosarcina</taxon>
    </lineage>
</organism>